<protein>
    <recommendedName>
        <fullName evidence="4">Extensin domain-containing protein</fullName>
    </recommendedName>
</protein>
<sequence>MAKNFIKAIFMVTILLLSSPSKLMSQITVPSQTTINSSPPPPINYVCPYSCQPPPIPTAKCPPPPSPPLPTVPVPPSFYYPPPSGGEVPNIPPFGYANAPPPPNPILPYFPWYYKYPPPPEFSVAIRLKGEKLINIPCFMLLLFFFSLL</sequence>
<dbReference type="PANTHER" id="PTHR37702:SF9">
    <property type="entry name" value="PROLINE-RICH FAMILY PROTEIN"/>
    <property type="match status" value="1"/>
</dbReference>
<evidence type="ECO:0000256" key="1">
    <source>
        <dbReference type="SAM" id="SignalP"/>
    </source>
</evidence>
<dbReference type="PANTHER" id="PTHR37702">
    <property type="entry name" value="PROLINE-RICH FAMILY PROTEIN"/>
    <property type="match status" value="1"/>
</dbReference>
<keyword evidence="3" id="KW-1185">Reference proteome</keyword>
<evidence type="ECO:0000313" key="2">
    <source>
        <dbReference type="EMBL" id="KAJ9173006.1"/>
    </source>
</evidence>
<gene>
    <name evidence="2" type="ORF">P3X46_016184</name>
</gene>
<name>A0ABQ9LYG5_HEVBR</name>
<evidence type="ECO:0008006" key="4">
    <source>
        <dbReference type="Google" id="ProtNLM"/>
    </source>
</evidence>
<accession>A0ABQ9LYG5</accession>
<organism evidence="2 3">
    <name type="scientific">Hevea brasiliensis</name>
    <name type="common">Para rubber tree</name>
    <name type="synonym">Siphonia brasiliensis</name>
    <dbReference type="NCBI Taxonomy" id="3981"/>
    <lineage>
        <taxon>Eukaryota</taxon>
        <taxon>Viridiplantae</taxon>
        <taxon>Streptophyta</taxon>
        <taxon>Embryophyta</taxon>
        <taxon>Tracheophyta</taxon>
        <taxon>Spermatophyta</taxon>
        <taxon>Magnoliopsida</taxon>
        <taxon>eudicotyledons</taxon>
        <taxon>Gunneridae</taxon>
        <taxon>Pentapetalae</taxon>
        <taxon>rosids</taxon>
        <taxon>fabids</taxon>
        <taxon>Malpighiales</taxon>
        <taxon>Euphorbiaceae</taxon>
        <taxon>Crotonoideae</taxon>
        <taxon>Micrandreae</taxon>
        <taxon>Hevea</taxon>
    </lineage>
</organism>
<comment type="caution">
    <text evidence="2">The sequence shown here is derived from an EMBL/GenBank/DDBJ whole genome shotgun (WGS) entry which is preliminary data.</text>
</comment>
<reference evidence="2" key="1">
    <citation type="journal article" date="2023" name="Plant Biotechnol. J.">
        <title>Chromosome-level wild Hevea brasiliensis genome provides new tools for genomic-assisted breeding and valuable loci to elevate rubber yield.</title>
        <authorList>
            <person name="Cheng H."/>
            <person name="Song X."/>
            <person name="Hu Y."/>
            <person name="Wu T."/>
            <person name="Yang Q."/>
            <person name="An Z."/>
            <person name="Feng S."/>
            <person name="Deng Z."/>
            <person name="Wu W."/>
            <person name="Zeng X."/>
            <person name="Tu M."/>
            <person name="Wang X."/>
            <person name="Huang H."/>
        </authorList>
    </citation>
    <scope>NUCLEOTIDE SEQUENCE</scope>
    <source>
        <strain evidence="2">MT/VB/25A 57/8</strain>
    </source>
</reference>
<evidence type="ECO:0000313" key="3">
    <source>
        <dbReference type="Proteomes" id="UP001174677"/>
    </source>
</evidence>
<proteinExistence type="predicted"/>
<dbReference type="Proteomes" id="UP001174677">
    <property type="component" value="Chromosome 9"/>
</dbReference>
<dbReference type="EMBL" id="JARPOI010000009">
    <property type="protein sequence ID" value="KAJ9173006.1"/>
    <property type="molecule type" value="Genomic_DNA"/>
</dbReference>
<keyword evidence="1" id="KW-0732">Signal</keyword>
<feature type="chain" id="PRO_5045986189" description="Extensin domain-containing protein" evidence="1">
    <location>
        <begin position="26"/>
        <end position="149"/>
    </location>
</feature>
<feature type="signal peptide" evidence="1">
    <location>
        <begin position="1"/>
        <end position="25"/>
    </location>
</feature>